<evidence type="ECO:0000259" key="1">
    <source>
        <dbReference type="Pfam" id="PF18903"/>
    </source>
</evidence>
<evidence type="ECO:0000313" key="3">
    <source>
        <dbReference type="Proteomes" id="UP000034302"/>
    </source>
</evidence>
<protein>
    <recommendedName>
        <fullName evidence="1">DUF5659 domain-containing protein</fullName>
    </recommendedName>
</protein>
<dbReference type="Proteomes" id="UP000034302">
    <property type="component" value="Unassembled WGS sequence"/>
</dbReference>
<evidence type="ECO:0000313" key="2">
    <source>
        <dbReference type="EMBL" id="KKP43757.1"/>
    </source>
</evidence>
<accession>A0A0G0CK02</accession>
<dbReference type="Pfam" id="PF18903">
    <property type="entry name" value="DUF5659"/>
    <property type="match status" value="1"/>
</dbReference>
<sequence>MDTNIDTINISDLACATALVCEGIFPVNFIKDPSSQKIDIVFPLTKVTNKVIEDFWLGKHKCISREYFENLKMLKNRIYSLKNYGE</sequence>
<comment type="caution">
    <text evidence="2">The sequence shown here is derived from an EMBL/GenBank/DDBJ whole genome shotgun (WGS) entry which is preliminary data.</text>
</comment>
<reference evidence="2 3" key="1">
    <citation type="journal article" date="2015" name="Nature">
        <title>rRNA introns, odd ribosomes, and small enigmatic genomes across a large radiation of phyla.</title>
        <authorList>
            <person name="Brown C.T."/>
            <person name="Hug L.A."/>
            <person name="Thomas B.C."/>
            <person name="Sharon I."/>
            <person name="Castelle C.J."/>
            <person name="Singh A."/>
            <person name="Wilkins M.J."/>
            <person name="Williams K.H."/>
            <person name="Banfield J.F."/>
        </authorList>
    </citation>
    <scope>NUCLEOTIDE SEQUENCE [LARGE SCALE GENOMIC DNA]</scope>
</reference>
<feature type="domain" description="DUF5659" evidence="1">
    <location>
        <begin position="6"/>
        <end position="80"/>
    </location>
</feature>
<dbReference type="AlphaFoldDB" id="A0A0G0CK02"/>
<dbReference type="InterPro" id="IPR043718">
    <property type="entry name" value="DUF5659"/>
</dbReference>
<gene>
    <name evidence="2" type="ORF">UR34_C0011G0011</name>
</gene>
<name>A0A0G0CK02_9BACT</name>
<dbReference type="EMBL" id="LBOV01000011">
    <property type="protein sequence ID" value="KKP43757.1"/>
    <property type="molecule type" value="Genomic_DNA"/>
</dbReference>
<proteinExistence type="predicted"/>
<organism evidence="2 3">
    <name type="scientific">candidate division WS6 bacterium GW2011_GWC1_33_20</name>
    <dbReference type="NCBI Taxonomy" id="1619089"/>
    <lineage>
        <taxon>Bacteria</taxon>
        <taxon>Candidatus Dojkabacteria</taxon>
    </lineage>
</organism>